<reference evidence="1 2" key="1">
    <citation type="submission" date="2020-11" db="EMBL/GenBank/DDBJ databases">
        <title>A novel isolate from a Black sea contaminated sediment with potential to produce alkanes: Plantactinospora alkalitolerans sp. nov.</title>
        <authorList>
            <person name="Carro L."/>
            <person name="Veyisoglu A."/>
            <person name="Guven K."/>
            <person name="Schumann P."/>
            <person name="Klenk H.-P."/>
            <person name="Sahin N."/>
        </authorList>
    </citation>
    <scope>NUCLEOTIDE SEQUENCE [LARGE SCALE GENOMIC DNA]</scope>
    <source>
        <strain evidence="1 2">S1510</strain>
    </source>
</reference>
<evidence type="ECO:0000313" key="1">
    <source>
        <dbReference type="EMBL" id="MBF9135304.1"/>
    </source>
</evidence>
<dbReference type="Proteomes" id="UP000638560">
    <property type="component" value="Unassembled WGS sequence"/>
</dbReference>
<dbReference type="EMBL" id="JADPUN010000422">
    <property type="protein sequence ID" value="MBF9135304.1"/>
    <property type="molecule type" value="Genomic_DNA"/>
</dbReference>
<organism evidence="1 2">
    <name type="scientific">Plantactinospora alkalitolerans</name>
    <dbReference type="NCBI Taxonomy" id="2789879"/>
    <lineage>
        <taxon>Bacteria</taxon>
        <taxon>Bacillati</taxon>
        <taxon>Actinomycetota</taxon>
        <taxon>Actinomycetes</taxon>
        <taxon>Micromonosporales</taxon>
        <taxon>Micromonosporaceae</taxon>
        <taxon>Plantactinospora</taxon>
    </lineage>
</organism>
<accession>A0ABS0H9Z5</accession>
<dbReference type="RefSeq" id="WP_196206760.1">
    <property type="nucleotide sequence ID" value="NZ_JADPUN010000422.1"/>
</dbReference>
<protein>
    <submittedName>
        <fullName evidence="1">Uncharacterized protein</fullName>
    </submittedName>
</protein>
<keyword evidence="2" id="KW-1185">Reference proteome</keyword>
<comment type="caution">
    <text evidence="1">The sequence shown here is derived from an EMBL/GenBank/DDBJ whole genome shotgun (WGS) entry which is preliminary data.</text>
</comment>
<gene>
    <name evidence="1" type="ORF">I0C86_41375</name>
</gene>
<sequence>MSELDQPESDRHECVLPFIVCRSANGPYEDDSFTAGFSCGAIDAELAALAAVGGVQSRTYSVLPEVLPQLDLIGMRHRYPIMEAVVPEEHPDWAFVTFRRSDDD</sequence>
<proteinExistence type="predicted"/>
<name>A0ABS0H9Z5_9ACTN</name>
<evidence type="ECO:0000313" key="2">
    <source>
        <dbReference type="Proteomes" id="UP000638560"/>
    </source>
</evidence>